<evidence type="ECO:0000256" key="3">
    <source>
        <dbReference type="ARBA" id="ARBA00022448"/>
    </source>
</evidence>
<comment type="subcellular location">
    <subcellularLocation>
        <location evidence="1">Basolateral cell membrane</location>
        <topology evidence="1">Multi-pass membrane protein</topology>
    </subcellularLocation>
    <subcellularLocation>
        <location evidence="9">Membrane</location>
        <topology evidence="9">Multi-pass membrane protein</topology>
    </subcellularLocation>
</comment>
<feature type="domain" description="Band 3 cytoplasmic" evidence="12">
    <location>
        <begin position="251"/>
        <end position="358"/>
    </location>
</feature>
<dbReference type="PANTHER" id="PTHR11453">
    <property type="entry name" value="ANION EXCHANGE PROTEIN"/>
    <property type="match status" value="1"/>
</dbReference>
<dbReference type="GO" id="GO:0005452">
    <property type="term" value="F:solute:inorganic anion antiporter activity"/>
    <property type="evidence" value="ECO:0007669"/>
    <property type="project" value="InterPro"/>
</dbReference>
<feature type="compositionally biased region" description="Basic residues" evidence="10">
    <location>
        <begin position="56"/>
        <end position="74"/>
    </location>
</feature>
<feature type="transmembrane region" description="Helical" evidence="9">
    <location>
        <begin position="468"/>
        <end position="492"/>
    </location>
</feature>
<accession>A0A3Q3FWZ3</accession>
<evidence type="ECO:0000256" key="9">
    <source>
        <dbReference type="RuleBase" id="RU362035"/>
    </source>
</evidence>
<sequence length="1069" mass="120218">FVTPDQGGRLKFLKTSRPDEEVVVDQGGTSSVLNIHYEKEELEGHRTLFVGVRMPRQSHRHSKAHGSRHRKRDRRSTSFPLILPSHPLPSSDTPSQRVQFILGTEEDAEHVAHELFTELDEICVKDGKDAEWKETARWLKFEEDVEDGGERWSKPYVATLSLHSLFELRSCLINGSVLLDMHADSIEEIADMVLDHQEASHELDDSVRVKVREALLKRHHHQNEKKKNLMPIVRSFAEGTRKQSETHLTGEGAEASNVLVGELDFLERPIVAFVRLSPAVLLTGLTEVPIPTRFLFILLGPDGKAQQYHEIGRSMATIMTDEIFHDVAYKAKDRSDLLAGIDEFLDQVTVLPPGEWDPSIRIEPPKSVPSQEKRKMPGVPNGTACQVEEELHAEHHGPELQRTGRLFGGLILDIKRKAPFYLSDFKDGMSLQCVASFLFLYCACMSPVITFGGLLGEATEGRISAIESLLGASMTGVAYSLFAGQPLTILGSTGPVLVFEKILFKFCKDFQLSYLSLRTCIGLWTALLCLLLVATDASSLVCYITRFTEEAFAALICLIFIYEALEKLIHLGEVYPFNAHSDLDKLTLAYCRCTEPDNPSNKTLELWSQRNITAFTVPWANLTVKECVSLQGQFIGTACGHHGPYTPDVLFWSTILFFSTFFMSAFLKQFKTSRYFPTKVRSMISDFAVFLTIAVMVLLDYAIGVPSQKLKVPSKFQPTRDDRGWLISPIGRNPWWTVLAAAIPAVLCTILIFMDQQITAVIINRKEHKLLKGCGYHLDLLMVGVMLAVCSIMGLPWFVAATVLSISHVNSLKLESESSAPGEQPRFLGIREQRLTGLVIFLLMGCSVFMTGALQFIPMPVLYGVFLYMGASSLKGIQFFDRLKLFGMPAKHQPDFIYLRHVPLRKVHLFTVTQLTCLVLLWVIKTSPAAIVFPMMVLALVFIRKLLDLCFSKRELSYLDDLMPEWKKKNLDDASKKTDEVVLSGILKCTHESKQTFMNLLYLCDPSDINISDEMSKTTVWKSLTSNQRDTRPVAAKKARPYPLFFPHPCHLEILLPHILVACSFCALK</sequence>
<feature type="transmembrane region" description="Helical" evidence="9">
    <location>
        <begin position="930"/>
        <end position="947"/>
    </location>
</feature>
<comment type="similarity">
    <text evidence="2 9">Belongs to the anion exchanger (TC 2.A.31) family.</text>
</comment>
<dbReference type="AlphaFoldDB" id="A0A3Q3FWZ3"/>
<keyword evidence="14" id="KW-1185">Reference proteome</keyword>
<dbReference type="FunFam" id="1.10.287.570:FF:000001">
    <property type="entry name" value="Anion exchange protein"/>
    <property type="match status" value="1"/>
</dbReference>
<dbReference type="InterPro" id="IPR013769">
    <property type="entry name" value="Band3_cytoplasmic_dom"/>
</dbReference>
<feature type="transmembrane region" description="Helical" evidence="9">
    <location>
        <begin position="512"/>
        <end position="533"/>
    </location>
</feature>
<reference evidence="13" key="2">
    <citation type="submission" date="2025-09" db="UniProtKB">
        <authorList>
            <consortium name="Ensembl"/>
        </authorList>
    </citation>
    <scope>IDENTIFICATION</scope>
</reference>
<protein>
    <recommendedName>
        <fullName evidence="9">Anion exchange protein</fullName>
    </recommendedName>
</protein>
<evidence type="ECO:0000256" key="10">
    <source>
        <dbReference type="SAM" id="MobiDB-lite"/>
    </source>
</evidence>
<dbReference type="GO" id="GO:0008509">
    <property type="term" value="F:monoatomic anion transmembrane transporter activity"/>
    <property type="evidence" value="ECO:0007669"/>
    <property type="project" value="InterPro"/>
</dbReference>
<dbReference type="Proteomes" id="UP000261660">
    <property type="component" value="Unplaced"/>
</dbReference>
<evidence type="ECO:0000256" key="8">
    <source>
        <dbReference type="ARBA" id="ARBA00023136"/>
    </source>
</evidence>
<keyword evidence="3 9" id="KW-0813">Transport</keyword>
<dbReference type="InterPro" id="IPR003020">
    <property type="entry name" value="HCO3_transpt_euk"/>
</dbReference>
<evidence type="ECO:0000259" key="11">
    <source>
        <dbReference type="Pfam" id="PF00955"/>
    </source>
</evidence>
<evidence type="ECO:0000256" key="5">
    <source>
        <dbReference type="ARBA" id="ARBA00022692"/>
    </source>
</evidence>
<evidence type="ECO:0000313" key="14">
    <source>
        <dbReference type="Proteomes" id="UP000261660"/>
    </source>
</evidence>
<evidence type="ECO:0000256" key="4">
    <source>
        <dbReference type="ARBA" id="ARBA00022475"/>
    </source>
</evidence>
<dbReference type="GO" id="GO:0051453">
    <property type="term" value="P:regulation of intracellular pH"/>
    <property type="evidence" value="ECO:0007669"/>
    <property type="project" value="TreeGrafter"/>
</dbReference>
<dbReference type="GO" id="GO:0016323">
    <property type="term" value="C:basolateral plasma membrane"/>
    <property type="evidence" value="ECO:0007669"/>
    <property type="project" value="UniProtKB-SubCell"/>
</dbReference>
<dbReference type="Gene3D" id="1.10.287.570">
    <property type="entry name" value="Helical hairpin bin"/>
    <property type="match status" value="1"/>
</dbReference>
<evidence type="ECO:0000256" key="1">
    <source>
        <dbReference type="ARBA" id="ARBA00004554"/>
    </source>
</evidence>
<dbReference type="Pfam" id="PF00955">
    <property type="entry name" value="HCO3_cotransp"/>
    <property type="match status" value="1"/>
</dbReference>
<keyword evidence="4" id="KW-1003">Cell membrane</keyword>
<feature type="transmembrane region" description="Helical" evidence="9">
    <location>
        <begin position="835"/>
        <end position="868"/>
    </location>
</feature>
<dbReference type="GO" id="GO:0008510">
    <property type="term" value="F:sodium:bicarbonate symporter activity"/>
    <property type="evidence" value="ECO:0007669"/>
    <property type="project" value="TreeGrafter"/>
</dbReference>
<keyword evidence="5 9" id="KW-0812">Transmembrane</keyword>
<evidence type="ECO:0000313" key="13">
    <source>
        <dbReference type="Ensembl" id="ENSLBEP00000024702.1"/>
    </source>
</evidence>
<name>A0A3Q3FWZ3_9LABR</name>
<feature type="domain" description="Bicarbonate transporter-like transmembrane" evidence="11">
    <location>
        <begin position="405"/>
        <end position="964"/>
    </location>
</feature>
<organism evidence="13 14">
    <name type="scientific">Labrus bergylta</name>
    <name type="common">ballan wrasse</name>
    <dbReference type="NCBI Taxonomy" id="56723"/>
    <lineage>
        <taxon>Eukaryota</taxon>
        <taxon>Metazoa</taxon>
        <taxon>Chordata</taxon>
        <taxon>Craniata</taxon>
        <taxon>Vertebrata</taxon>
        <taxon>Euteleostomi</taxon>
        <taxon>Actinopterygii</taxon>
        <taxon>Neopterygii</taxon>
        <taxon>Teleostei</taxon>
        <taxon>Neoteleostei</taxon>
        <taxon>Acanthomorphata</taxon>
        <taxon>Eupercaria</taxon>
        <taxon>Labriformes</taxon>
        <taxon>Labridae</taxon>
        <taxon>Labrus</taxon>
    </lineage>
</organism>
<feature type="transmembrane region" description="Helical" evidence="9">
    <location>
        <begin position="775"/>
        <end position="799"/>
    </location>
</feature>
<feature type="region of interest" description="Disordered" evidence="10">
    <location>
        <begin position="361"/>
        <end position="380"/>
    </location>
</feature>
<evidence type="ECO:0000259" key="12">
    <source>
        <dbReference type="Pfam" id="PF07565"/>
    </source>
</evidence>
<dbReference type="InterPro" id="IPR011531">
    <property type="entry name" value="HCO3_transpt-like_TM_dom"/>
</dbReference>
<feature type="domain" description="Band 3 cytoplasmic" evidence="12">
    <location>
        <begin position="113"/>
        <end position="245"/>
    </location>
</feature>
<feature type="transmembrane region" description="Helical" evidence="9">
    <location>
        <begin position="687"/>
        <end position="704"/>
    </location>
</feature>
<dbReference type="Pfam" id="PF07565">
    <property type="entry name" value="Band_3_cyto"/>
    <property type="match status" value="2"/>
</dbReference>
<dbReference type="PANTHER" id="PTHR11453:SF37">
    <property type="entry name" value="ELECTRONEUTRAL SODIUM BICARBONATE EXCHANGER 1"/>
    <property type="match status" value="1"/>
</dbReference>
<dbReference type="InterPro" id="IPR003024">
    <property type="entry name" value="Na/HCO3_transpt"/>
</dbReference>
<dbReference type="InterPro" id="IPR016152">
    <property type="entry name" value="PTrfase/Anion_transptr"/>
</dbReference>
<evidence type="ECO:0000256" key="6">
    <source>
        <dbReference type="ARBA" id="ARBA00022989"/>
    </source>
</evidence>
<dbReference type="PRINTS" id="PR01231">
    <property type="entry name" value="HCO3TRNSPORT"/>
</dbReference>
<dbReference type="Gene3D" id="3.40.930.10">
    <property type="entry name" value="Mannitol-specific EII, Chain A"/>
    <property type="match status" value="1"/>
</dbReference>
<dbReference type="NCBIfam" id="TIGR00834">
    <property type="entry name" value="ae"/>
    <property type="match status" value="1"/>
</dbReference>
<feature type="transmembrane region" description="Helical" evidence="9">
    <location>
        <begin position="735"/>
        <end position="754"/>
    </location>
</feature>
<feature type="transmembrane region" description="Helical" evidence="9">
    <location>
        <begin position="649"/>
        <end position="667"/>
    </location>
</feature>
<dbReference type="SUPFAM" id="SSF55804">
    <property type="entry name" value="Phoshotransferase/anion transport protein"/>
    <property type="match status" value="1"/>
</dbReference>
<evidence type="ECO:0000256" key="7">
    <source>
        <dbReference type="ARBA" id="ARBA00023065"/>
    </source>
</evidence>
<feature type="region of interest" description="Disordered" evidence="10">
    <location>
        <begin position="53"/>
        <end position="95"/>
    </location>
</feature>
<dbReference type="GeneTree" id="ENSGT00940000157422"/>
<feature type="compositionally biased region" description="Low complexity" evidence="10">
    <location>
        <begin position="78"/>
        <end position="91"/>
    </location>
</feature>
<reference evidence="13" key="1">
    <citation type="submission" date="2025-08" db="UniProtKB">
        <authorList>
            <consortium name="Ensembl"/>
        </authorList>
    </citation>
    <scope>IDENTIFICATION</scope>
</reference>
<dbReference type="FunFam" id="3.40.930.10:FF:000020">
    <property type="entry name" value="Anion exchange protein"/>
    <property type="match status" value="1"/>
</dbReference>
<keyword evidence="8 9" id="KW-0472">Membrane</keyword>
<keyword evidence="7 9" id="KW-0406">Ion transport</keyword>
<proteinExistence type="inferred from homology"/>
<dbReference type="Ensembl" id="ENSLBET00000025966.1">
    <property type="protein sequence ID" value="ENSLBEP00000024702.1"/>
    <property type="gene ID" value="ENSLBEG00000018801.1"/>
</dbReference>
<feature type="transmembrane region" description="Helical" evidence="9">
    <location>
        <begin position="540"/>
        <end position="562"/>
    </location>
</feature>
<feature type="transmembrane region" description="Helical" evidence="9">
    <location>
        <begin position="434"/>
        <end position="456"/>
    </location>
</feature>
<keyword evidence="6 9" id="KW-1133">Transmembrane helix</keyword>
<dbReference type="PRINTS" id="PR01232">
    <property type="entry name" value="NAHCO3TRSPRT"/>
</dbReference>
<evidence type="ECO:0000256" key="2">
    <source>
        <dbReference type="ARBA" id="ARBA00010993"/>
    </source>
</evidence>